<dbReference type="GeneID" id="26908785"/>
<sequence length="132" mass="15078">MKVQPCGNPSPQVYYRENHGVPLQRVYVMLLCCGPCFSNAHDFLGLVPHQHRSPTNSRGTGVEGHCRHSRCHGRRYRSWAVLLSQVVPLFKLCMRRWACAGRLFHQERCPAERRPPLSNGLQRPIELCGADM</sequence>
<dbReference type="AlphaFoldDB" id="A0A0M9FTI7"/>
<organism evidence="1 2">
    <name type="scientific">Leptomonas pyrrhocoris</name>
    <name type="common">Firebug parasite</name>
    <dbReference type="NCBI Taxonomy" id="157538"/>
    <lineage>
        <taxon>Eukaryota</taxon>
        <taxon>Discoba</taxon>
        <taxon>Euglenozoa</taxon>
        <taxon>Kinetoplastea</taxon>
        <taxon>Metakinetoplastina</taxon>
        <taxon>Trypanosomatida</taxon>
        <taxon>Trypanosomatidae</taxon>
        <taxon>Leishmaniinae</taxon>
        <taxon>Leptomonas</taxon>
    </lineage>
</organism>
<name>A0A0M9FTI7_LEPPY</name>
<dbReference type="RefSeq" id="XP_015654078.1">
    <property type="nucleotide sequence ID" value="XM_015807539.1"/>
</dbReference>
<proteinExistence type="predicted"/>
<accession>A0A0M9FTI7</accession>
<evidence type="ECO:0000313" key="2">
    <source>
        <dbReference type="Proteomes" id="UP000037923"/>
    </source>
</evidence>
<dbReference type="VEuPathDB" id="TriTrypDB:LpyrH10_24_1410"/>
<protein>
    <submittedName>
        <fullName evidence="1">Uncharacterized protein</fullName>
    </submittedName>
</protein>
<comment type="caution">
    <text evidence="1">The sequence shown here is derived from an EMBL/GenBank/DDBJ whole genome shotgun (WGS) entry which is preliminary data.</text>
</comment>
<dbReference type="Proteomes" id="UP000037923">
    <property type="component" value="Unassembled WGS sequence"/>
</dbReference>
<gene>
    <name evidence="1" type="ORF">ABB37_08501</name>
</gene>
<dbReference type="EMBL" id="LGTL01000024">
    <property type="protein sequence ID" value="KPA75639.1"/>
    <property type="molecule type" value="Genomic_DNA"/>
</dbReference>
<reference evidence="1 2" key="1">
    <citation type="submission" date="2015-07" db="EMBL/GenBank/DDBJ databases">
        <title>High-quality genome of monoxenous trypanosomatid Leptomonas pyrrhocoris.</title>
        <authorList>
            <person name="Flegontov P."/>
            <person name="Butenko A."/>
            <person name="Firsov S."/>
            <person name="Vlcek C."/>
            <person name="Logacheva M.D."/>
            <person name="Field M."/>
            <person name="Filatov D."/>
            <person name="Flegontova O."/>
            <person name="Gerasimov E."/>
            <person name="Jackson A.P."/>
            <person name="Kelly S."/>
            <person name="Opperdoes F."/>
            <person name="O'Reilly A."/>
            <person name="Votypka J."/>
            <person name="Yurchenko V."/>
            <person name="Lukes J."/>
        </authorList>
    </citation>
    <scope>NUCLEOTIDE SEQUENCE [LARGE SCALE GENOMIC DNA]</scope>
    <source>
        <strain evidence="1">H10</strain>
    </source>
</reference>
<evidence type="ECO:0000313" key="1">
    <source>
        <dbReference type="EMBL" id="KPA75639.1"/>
    </source>
</evidence>
<keyword evidence="2" id="KW-1185">Reference proteome</keyword>